<dbReference type="AlphaFoldDB" id="A0A1F5K7P6"/>
<feature type="transmembrane region" description="Helical" evidence="1">
    <location>
        <begin position="48"/>
        <end position="68"/>
    </location>
</feature>
<keyword evidence="1" id="KW-1133">Transmembrane helix</keyword>
<feature type="transmembrane region" description="Helical" evidence="1">
    <location>
        <begin position="74"/>
        <end position="91"/>
    </location>
</feature>
<proteinExistence type="predicted"/>
<accession>A0A1F5K7P6</accession>
<reference evidence="2 3" key="1">
    <citation type="journal article" date="2016" name="Nat. Commun.">
        <title>Thousands of microbial genomes shed light on interconnected biogeochemical processes in an aquifer system.</title>
        <authorList>
            <person name="Anantharaman K."/>
            <person name="Brown C.T."/>
            <person name="Hug L.A."/>
            <person name="Sharon I."/>
            <person name="Castelle C.J."/>
            <person name="Probst A.J."/>
            <person name="Thomas B.C."/>
            <person name="Singh A."/>
            <person name="Wilkins M.J."/>
            <person name="Karaoz U."/>
            <person name="Brodie E.L."/>
            <person name="Williams K.H."/>
            <person name="Hubbard S.S."/>
            <person name="Banfield J.F."/>
        </authorList>
    </citation>
    <scope>NUCLEOTIDE SEQUENCE [LARGE SCALE GENOMIC DNA]</scope>
</reference>
<evidence type="ECO:0000256" key="1">
    <source>
        <dbReference type="SAM" id="Phobius"/>
    </source>
</evidence>
<name>A0A1F5K7P6_9BACT</name>
<keyword evidence="1" id="KW-0812">Transmembrane</keyword>
<evidence type="ECO:0000313" key="2">
    <source>
        <dbReference type="EMBL" id="OGE36966.1"/>
    </source>
</evidence>
<keyword evidence="1" id="KW-0472">Membrane</keyword>
<comment type="caution">
    <text evidence="2">The sequence shown here is derived from an EMBL/GenBank/DDBJ whole genome shotgun (WGS) entry which is preliminary data.</text>
</comment>
<sequence>MVSTLKSCGNKKEEKVDKDLELALLVIASSSLIFALLAWAADRALRRWYTLGIVLVLDSICLGALISYPGLPWWAVPDFLVGFILLLVVSLDDRNVFQKIKDKFFRKEV</sequence>
<feature type="transmembrane region" description="Helical" evidence="1">
    <location>
        <begin position="20"/>
        <end position="41"/>
    </location>
</feature>
<dbReference type="EMBL" id="MFDH01000004">
    <property type="protein sequence ID" value="OGE36966.1"/>
    <property type="molecule type" value="Genomic_DNA"/>
</dbReference>
<evidence type="ECO:0000313" key="3">
    <source>
        <dbReference type="Proteomes" id="UP000176405"/>
    </source>
</evidence>
<organism evidence="2 3">
    <name type="scientific">Candidatus Daviesbacteria bacterium RIFCSPHIGHO2_12_FULL_43_11</name>
    <dbReference type="NCBI Taxonomy" id="1797780"/>
    <lineage>
        <taxon>Bacteria</taxon>
        <taxon>Candidatus Daviesiibacteriota</taxon>
    </lineage>
</organism>
<dbReference type="Proteomes" id="UP000176405">
    <property type="component" value="Unassembled WGS sequence"/>
</dbReference>
<gene>
    <name evidence="2" type="ORF">A3E45_01845</name>
</gene>
<protein>
    <submittedName>
        <fullName evidence="2">Uncharacterized protein</fullName>
    </submittedName>
</protein>